<dbReference type="Pfam" id="PF11751">
    <property type="entry name" value="PorP_SprF"/>
    <property type="match status" value="1"/>
</dbReference>
<keyword evidence="3" id="KW-1185">Reference proteome</keyword>
<feature type="chain" id="PRO_5045261251" evidence="1">
    <location>
        <begin position="22"/>
        <end position="195"/>
    </location>
</feature>
<proteinExistence type="predicted"/>
<reference evidence="3" key="1">
    <citation type="journal article" date="2019" name="Int. J. Syst. Evol. Microbiol.">
        <title>The Global Catalogue of Microorganisms (GCM) 10K type strain sequencing project: providing services to taxonomists for standard genome sequencing and annotation.</title>
        <authorList>
            <consortium name="The Broad Institute Genomics Platform"/>
            <consortium name="The Broad Institute Genome Sequencing Center for Infectious Disease"/>
            <person name="Wu L."/>
            <person name="Ma J."/>
        </authorList>
    </citation>
    <scope>NUCLEOTIDE SEQUENCE [LARGE SCALE GENOMIC DNA]</scope>
    <source>
        <strain evidence="3">CCUG 62221</strain>
    </source>
</reference>
<dbReference type="NCBIfam" id="TIGR03519">
    <property type="entry name" value="T9SS_PorP_fam"/>
    <property type="match status" value="1"/>
</dbReference>
<organism evidence="2 3">
    <name type="scientific">Lutibacter holmesii</name>
    <dbReference type="NCBI Taxonomy" id="1137985"/>
    <lineage>
        <taxon>Bacteria</taxon>
        <taxon>Pseudomonadati</taxon>
        <taxon>Bacteroidota</taxon>
        <taxon>Flavobacteriia</taxon>
        <taxon>Flavobacteriales</taxon>
        <taxon>Flavobacteriaceae</taxon>
        <taxon>Lutibacter</taxon>
    </lineage>
</organism>
<evidence type="ECO:0000313" key="3">
    <source>
        <dbReference type="Proteomes" id="UP001597241"/>
    </source>
</evidence>
<gene>
    <name evidence="2" type="ORF">ACFQ5N_12500</name>
</gene>
<evidence type="ECO:0000313" key="2">
    <source>
        <dbReference type="EMBL" id="MFD1294657.1"/>
    </source>
</evidence>
<feature type="non-terminal residue" evidence="2">
    <location>
        <position position="195"/>
    </location>
</feature>
<accession>A0ABW3WRX2</accession>
<evidence type="ECO:0000256" key="1">
    <source>
        <dbReference type="SAM" id="SignalP"/>
    </source>
</evidence>
<comment type="caution">
    <text evidence="2">The sequence shown here is derived from an EMBL/GenBank/DDBJ whole genome shotgun (WGS) entry which is preliminary data.</text>
</comment>
<dbReference type="InterPro" id="IPR019861">
    <property type="entry name" value="PorP/SprF_Bacteroidetes"/>
</dbReference>
<feature type="signal peptide" evidence="1">
    <location>
        <begin position="1"/>
        <end position="21"/>
    </location>
</feature>
<dbReference type="EMBL" id="JBHTMV010000008">
    <property type="protein sequence ID" value="MFD1294657.1"/>
    <property type="molecule type" value="Genomic_DNA"/>
</dbReference>
<keyword evidence="1" id="KW-0732">Signal</keyword>
<protein>
    <submittedName>
        <fullName evidence="2">PorP/SprF family type IX secretion system membrane protein</fullName>
    </submittedName>
</protein>
<sequence>MRKIQLIISMFMLLSVSTIFSQQDAQYTQYMYNMVVINPAYAGSKGVPAIGLLGRTQWVGVDGAPQTATLSFNSPVGKATGLGLSIIHDEIGPVQENNIYADFSYTIFTGEEGRLAFGLKAGVTLLDIGYLDTVDPDPLNEPVNQASPNFGAGVYYYTNKFYVGLSAPNFLETRHLESGNGYVSTASEKMHYFLT</sequence>
<name>A0ABW3WRX2_9FLAO</name>
<dbReference type="RefSeq" id="WP_386809941.1">
    <property type="nucleotide sequence ID" value="NZ_JBHTMV010000008.1"/>
</dbReference>
<dbReference type="Proteomes" id="UP001597241">
    <property type="component" value="Unassembled WGS sequence"/>
</dbReference>